<proteinExistence type="predicted"/>
<keyword evidence="3" id="KW-1185">Reference proteome</keyword>
<evidence type="ECO:0000313" key="3">
    <source>
        <dbReference type="Proteomes" id="UP000667802"/>
    </source>
</evidence>
<dbReference type="RefSeq" id="WP_310834244.1">
    <property type="nucleotide sequence ID" value="NZ_JAALHA020000021.1"/>
</dbReference>
<dbReference type="SUPFAM" id="SSF53300">
    <property type="entry name" value="vWA-like"/>
    <property type="match status" value="1"/>
</dbReference>
<sequence length="284" mass="30793">MSYTQPLSVFHPGLLVFILDRSFSMEEGNKSHQCANAVNECLRELILRCSTTDADGEPIIRNRCEVVLLGYGQDVVNVCEELVPGKTIFSIEDLTTSYKEIQKRKAVVSLGEGETVEVEDEFPIWLQAMASGGTPMGEAFAKAYEIASRWVKDHPESFPPILINITDGEPNNQTLARENALKFSSVNTSDGAALIFNVHITTSHAAPAILPSSNTELPPSDRNAHFLFEISSPLPELMLSAAQNLGCKVKGGSRALAYNADSDTLVKLLNIGSAPTSAKKVLAE</sequence>
<evidence type="ECO:0000259" key="1">
    <source>
        <dbReference type="PROSITE" id="PS50234"/>
    </source>
</evidence>
<dbReference type="PROSITE" id="PS50234">
    <property type="entry name" value="VWFA"/>
    <property type="match status" value="1"/>
</dbReference>
<organism evidence="2 3">
    <name type="scientific">Aetokthonos hydrillicola Thurmond2011</name>
    <dbReference type="NCBI Taxonomy" id="2712845"/>
    <lineage>
        <taxon>Bacteria</taxon>
        <taxon>Bacillati</taxon>
        <taxon>Cyanobacteriota</taxon>
        <taxon>Cyanophyceae</taxon>
        <taxon>Nostocales</taxon>
        <taxon>Hapalosiphonaceae</taxon>
        <taxon>Aetokthonos</taxon>
    </lineage>
</organism>
<dbReference type="EMBL" id="JAALHA020000021">
    <property type="protein sequence ID" value="MDR9898934.1"/>
    <property type="molecule type" value="Genomic_DNA"/>
</dbReference>
<dbReference type="InterPro" id="IPR002035">
    <property type="entry name" value="VWF_A"/>
</dbReference>
<protein>
    <submittedName>
        <fullName evidence="2">VWA domain-containing protein</fullName>
    </submittedName>
</protein>
<accession>A0AAP5ICY3</accession>
<dbReference type="InterPro" id="IPR036465">
    <property type="entry name" value="vWFA_dom_sf"/>
</dbReference>
<name>A0AAP5ICY3_9CYAN</name>
<feature type="domain" description="VWFA" evidence="1">
    <location>
        <begin position="14"/>
        <end position="200"/>
    </location>
</feature>
<dbReference type="Proteomes" id="UP000667802">
    <property type="component" value="Unassembled WGS sequence"/>
</dbReference>
<reference evidence="3" key="1">
    <citation type="journal article" date="2021" name="Science">
        <title>Hunting the eagle killer: A cyanobacterial neurotoxin causes vacuolar myelinopathy.</title>
        <authorList>
            <person name="Breinlinger S."/>
            <person name="Phillips T.J."/>
            <person name="Haram B.N."/>
            <person name="Mares J."/>
            <person name="Martinez Yerena J.A."/>
            <person name="Hrouzek P."/>
            <person name="Sobotka R."/>
            <person name="Henderson W.M."/>
            <person name="Schmieder P."/>
            <person name="Williams S.M."/>
            <person name="Lauderdale J.D."/>
            <person name="Wilde H.D."/>
            <person name="Gerrin W."/>
            <person name="Kust A."/>
            <person name="Washington J.W."/>
            <person name="Wagner C."/>
            <person name="Geier B."/>
            <person name="Liebeke M."/>
            <person name="Enke H."/>
            <person name="Niedermeyer T.H.J."/>
            <person name="Wilde S.B."/>
        </authorList>
    </citation>
    <scope>NUCLEOTIDE SEQUENCE [LARGE SCALE GENOMIC DNA]</scope>
    <source>
        <strain evidence="3">Thurmond2011</strain>
    </source>
</reference>
<dbReference type="AlphaFoldDB" id="A0AAP5ICY3"/>
<evidence type="ECO:0000313" key="2">
    <source>
        <dbReference type="EMBL" id="MDR9898934.1"/>
    </source>
</evidence>
<dbReference type="Gene3D" id="3.40.50.410">
    <property type="entry name" value="von Willebrand factor, type A domain"/>
    <property type="match status" value="1"/>
</dbReference>
<comment type="caution">
    <text evidence="2">The sequence shown here is derived from an EMBL/GenBank/DDBJ whole genome shotgun (WGS) entry which is preliminary data.</text>
</comment>
<gene>
    <name evidence="2" type="ORF">G7B40_030905</name>
</gene>